<dbReference type="RefSeq" id="WP_323580106.1">
    <property type="nucleotide sequence ID" value="NZ_JAYGOJ010000169.1"/>
</dbReference>
<comment type="caution">
    <text evidence="1">The sequence shown here is derived from an EMBL/GenBank/DDBJ whole genome shotgun (WGS) entry which is preliminary data.</text>
</comment>
<keyword evidence="2" id="KW-1185">Reference proteome</keyword>
<protein>
    <submittedName>
        <fullName evidence="1">Uncharacterized protein</fullName>
    </submittedName>
</protein>
<evidence type="ECO:0000313" key="1">
    <source>
        <dbReference type="EMBL" id="MEA9438129.1"/>
    </source>
</evidence>
<dbReference type="Proteomes" id="UP001304847">
    <property type="component" value="Unassembled WGS sequence"/>
</dbReference>
<gene>
    <name evidence="1" type="ORF">VCX44_20560</name>
</gene>
<evidence type="ECO:0000313" key="2">
    <source>
        <dbReference type="Proteomes" id="UP001304847"/>
    </source>
</evidence>
<sequence>MAATDEPSIVPRGVLPMRLCEVSVKPPPLFTHEKGAVPIMCWKANLEVGHHREDLHHGYASLPTPVVPLSITYSAS</sequence>
<feature type="non-terminal residue" evidence="1">
    <location>
        <position position="76"/>
    </location>
</feature>
<dbReference type="EMBL" id="JAYGOJ010000169">
    <property type="protein sequence ID" value="MEA9438129.1"/>
    <property type="molecule type" value="Genomic_DNA"/>
</dbReference>
<organism evidence="1 2">
    <name type="scientific">Aeromonas caviae</name>
    <name type="common">Aeromonas punctata</name>
    <dbReference type="NCBI Taxonomy" id="648"/>
    <lineage>
        <taxon>Bacteria</taxon>
        <taxon>Pseudomonadati</taxon>
        <taxon>Pseudomonadota</taxon>
        <taxon>Gammaproteobacteria</taxon>
        <taxon>Aeromonadales</taxon>
        <taxon>Aeromonadaceae</taxon>
        <taxon>Aeromonas</taxon>
    </lineage>
</organism>
<proteinExistence type="predicted"/>
<reference evidence="1 2" key="1">
    <citation type="submission" date="2023-12" db="EMBL/GenBank/DDBJ databases">
        <title>Characterization of antibiotic resistance in Aeromonas spp. in hospital effluent.</title>
        <authorList>
            <person name="Negoseki B.R.S."/>
            <person name="Krul D."/>
            <person name="Siqueira A.C."/>
            <person name="Almeida M."/>
            <person name="Mesa D."/>
            <person name="Conte D."/>
            <person name="Dalla-Costa L.M."/>
        </authorList>
    </citation>
    <scope>NUCLEOTIDE SEQUENCE [LARGE SCALE GENOMIC DNA]</scope>
    <source>
        <strain evidence="1 2">36v</strain>
    </source>
</reference>
<accession>A0ABU5WBA3</accession>
<name>A0ABU5WBA3_AERCA</name>